<dbReference type="Pfam" id="PF00151">
    <property type="entry name" value="Lipase"/>
    <property type="match status" value="1"/>
</dbReference>
<reference evidence="3" key="1">
    <citation type="submission" date="2021-06" db="EMBL/GenBank/DDBJ databases">
        <authorList>
            <person name="Hodson N. C."/>
            <person name="Mongue J. A."/>
            <person name="Jaron S. K."/>
        </authorList>
    </citation>
    <scope>NUCLEOTIDE SEQUENCE</scope>
</reference>
<evidence type="ECO:0000259" key="2">
    <source>
        <dbReference type="Pfam" id="PF00151"/>
    </source>
</evidence>
<dbReference type="PANTHER" id="PTHR11610:SF173">
    <property type="entry name" value="LIPASE DOMAIN-CONTAINING PROTEIN-RELATED"/>
    <property type="match status" value="1"/>
</dbReference>
<comment type="similarity">
    <text evidence="1">Belongs to the AB hydrolase superfamily. Lipase family.</text>
</comment>
<evidence type="ECO:0000313" key="4">
    <source>
        <dbReference type="Proteomes" id="UP000708208"/>
    </source>
</evidence>
<accession>A0A8J2NTL8</accession>
<dbReference type="InterPro" id="IPR013818">
    <property type="entry name" value="Lipase"/>
</dbReference>
<evidence type="ECO:0000256" key="1">
    <source>
        <dbReference type="RuleBase" id="RU004262"/>
    </source>
</evidence>
<dbReference type="AlphaFoldDB" id="A0A8J2NTL8"/>
<dbReference type="EMBL" id="CAJVCH010049282">
    <property type="protein sequence ID" value="CAG7717872.1"/>
    <property type="molecule type" value="Genomic_DNA"/>
</dbReference>
<protein>
    <recommendedName>
        <fullName evidence="2">Lipase domain-containing protein</fullName>
    </recommendedName>
</protein>
<proteinExistence type="inferred from homology"/>
<dbReference type="GO" id="GO:0005615">
    <property type="term" value="C:extracellular space"/>
    <property type="evidence" value="ECO:0007669"/>
    <property type="project" value="TreeGrafter"/>
</dbReference>
<dbReference type="GO" id="GO:0016298">
    <property type="term" value="F:lipase activity"/>
    <property type="evidence" value="ECO:0007669"/>
    <property type="project" value="InterPro"/>
</dbReference>
<dbReference type="OrthoDB" id="199913at2759"/>
<dbReference type="PANTHER" id="PTHR11610">
    <property type="entry name" value="LIPASE"/>
    <property type="match status" value="1"/>
</dbReference>
<feature type="domain" description="Lipase" evidence="2">
    <location>
        <begin position="12"/>
        <end position="125"/>
    </location>
</feature>
<dbReference type="InterPro" id="IPR000734">
    <property type="entry name" value="TAG_lipase"/>
</dbReference>
<evidence type="ECO:0000313" key="3">
    <source>
        <dbReference type="EMBL" id="CAG7717872.1"/>
    </source>
</evidence>
<keyword evidence="4" id="KW-1185">Reference proteome</keyword>
<gene>
    <name evidence="3" type="ORF">AFUS01_LOCUS7306</name>
</gene>
<comment type="caution">
    <text evidence="3">The sequence shown here is derived from an EMBL/GenBank/DDBJ whole genome shotgun (WGS) entry which is preliminary data.</text>
</comment>
<organism evidence="3 4">
    <name type="scientific">Allacma fusca</name>
    <dbReference type="NCBI Taxonomy" id="39272"/>
    <lineage>
        <taxon>Eukaryota</taxon>
        <taxon>Metazoa</taxon>
        <taxon>Ecdysozoa</taxon>
        <taxon>Arthropoda</taxon>
        <taxon>Hexapoda</taxon>
        <taxon>Collembola</taxon>
        <taxon>Symphypleona</taxon>
        <taxon>Sminthuridae</taxon>
        <taxon>Allacma</taxon>
    </lineage>
</organism>
<sequence>MIAQLVLKSLAQPEKIQLVGFSLGAHAAGYAGKTLIEKYKLKDHRITGLDPAGPGFDRESKSNKLDPSDGRYVEVFHTSGGLLGILGPSGHVDYYVNGGKPIQPKCPWLESLTLYSCSHQYALKIFNGTIGGSYLVHKCRDSKSAVAGSCSGGVTCNVGFLLSNCPAGVYYLGTT</sequence>
<name>A0A8J2NTL8_9HEXA</name>
<dbReference type="GO" id="GO:0016042">
    <property type="term" value="P:lipid catabolic process"/>
    <property type="evidence" value="ECO:0007669"/>
    <property type="project" value="TreeGrafter"/>
</dbReference>
<dbReference type="Proteomes" id="UP000708208">
    <property type="component" value="Unassembled WGS sequence"/>
</dbReference>